<feature type="compositionally biased region" description="Pro residues" evidence="1">
    <location>
        <begin position="80"/>
        <end position="90"/>
    </location>
</feature>
<organism evidence="2 3">
    <name type="scientific">Mycena alexandri</name>
    <dbReference type="NCBI Taxonomy" id="1745969"/>
    <lineage>
        <taxon>Eukaryota</taxon>
        <taxon>Fungi</taxon>
        <taxon>Dikarya</taxon>
        <taxon>Basidiomycota</taxon>
        <taxon>Agaricomycotina</taxon>
        <taxon>Agaricomycetes</taxon>
        <taxon>Agaricomycetidae</taxon>
        <taxon>Agaricales</taxon>
        <taxon>Marasmiineae</taxon>
        <taxon>Mycenaceae</taxon>
        <taxon>Mycena</taxon>
    </lineage>
</organism>
<keyword evidence="3" id="KW-1185">Reference proteome</keyword>
<evidence type="ECO:0000313" key="2">
    <source>
        <dbReference type="EMBL" id="KAJ7041671.1"/>
    </source>
</evidence>
<reference evidence="2" key="1">
    <citation type="submission" date="2023-03" db="EMBL/GenBank/DDBJ databases">
        <title>Massive genome expansion in bonnet fungi (Mycena s.s.) driven by repeated elements and novel gene families across ecological guilds.</title>
        <authorList>
            <consortium name="Lawrence Berkeley National Laboratory"/>
            <person name="Harder C.B."/>
            <person name="Miyauchi S."/>
            <person name="Viragh M."/>
            <person name="Kuo A."/>
            <person name="Thoen E."/>
            <person name="Andreopoulos B."/>
            <person name="Lu D."/>
            <person name="Skrede I."/>
            <person name="Drula E."/>
            <person name="Henrissat B."/>
            <person name="Morin E."/>
            <person name="Kohler A."/>
            <person name="Barry K."/>
            <person name="LaButti K."/>
            <person name="Morin E."/>
            <person name="Salamov A."/>
            <person name="Lipzen A."/>
            <person name="Mereny Z."/>
            <person name="Hegedus B."/>
            <person name="Baldrian P."/>
            <person name="Stursova M."/>
            <person name="Weitz H."/>
            <person name="Taylor A."/>
            <person name="Grigoriev I.V."/>
            <person name="Nagy L.G."/>
            <person name="Martin F."/>
            <person name="Kauserud H."/>
        </authorList>
    </citation>
    <scope>NUCLEOTIDE SEQUENCE</scope>
    <source>
        <strain evidence="2">CBHHK200</strain>
    </source>
</reference>
<evidence type="ECO:0000313" key="3">
    <source>
        <dbReference type="Proteomes" id="UP001218188"/>
    </source>
</evidence>
<evidence type="ECO:0000256" key="1">
    <source>
        <dbReference type="SAM" id="MobiDB-lite"/>
    </source>
</evidence>
<feature type="compositionally biased region" description="Basic residues" evidence="1">
    <location>
        <begin position="119"/>
        <end position="130"/>
    </location>
</feature>
<accession>A0AAD6T8A4</accession>
<dbReference type="AlphaFoldDB" id="A0AAD6T8A4"/>
<dbReference type="Proteomes" id="UP001218188">
    <property type="component" value="Unassembled WGS sequence"/>
</dbReference>
<feature type="region of interest" description="Disordered" evidence="1">
    <location>
        <begin position="44"/>
        <end position="156"/>
    </location>
</feature>
<sequence>MLWLPLTCTTRSGKEFAGLPKTIAALQERSFDFGQLLACAVSRENDTHEDHEPEHDDLDNINEEWPVAPPDPLNTVDAEWPPPPSPPPHDPLNDIDDTIPTPPKRRCSPSFDKVFTSSKKPHSGPHCRRPPKAEKLTQAERAARKSAATNARCRRR</sequence>
<comment type="caution">
    <text evidence="2">The sequence shown here is derived from an EMBL/GenBank/DDBJ whole genome shotgun (WGS) entry which is preliminary data.</text>
</comment>
<proteinExistence type="predicted"/>
<name>A0AAD6T8A4_9AGAR</name>
<dbReference type="EMBL" id="JARJCM010000015">
    <property type="protein sequence ID" value="KAJ7041671.1"/>
    <property type="molecule type" value="Genomic_DNA"/>
</dbReference>
<protein>
    <submittedName>
        <fullName evidence="2">Uncharacterized protein</fullName>
    </submittedName>
</protein>
<feature type="compositionally biased region" description="Basic and acidic residues" evidence="1">
    <location>
        <begin position="131"/>
        <end position="143"/>
    </location>
</feature>
<feature type="compositionally biased region" description="Basic and acidic residues" evidence="1">
    <location>
        <begin position="44"/>
        <end position="54"/>
    </location>
</feature>
<gene>
    <name evidence="2" type="ORF">C8F04DRAFT_1252602</name>
</gene>